<dbReference type="CDD" id="cd00075">
    <property type="entry name" value="HATPase"/>
    <property type="match status" value="1"/>
</dbReference>
<organism evidence="16 17">
    <name type="scientific">Nocardioides zeae</name>
    <dbReference type="NCBI Taxonomy" id="1457234"/>
    <lineage>
        <taxon>Bacteria</taxon>
        <taxon>Bacillati</taxon>
        <taxon>Actinomycetota</taxon>
        <taxon>Actinomycetes</taxon>
        <taxon>Propionibacteriales</taxon>
        <taxon>Nocardioidaceae</taxon>
        <taxon>Nocardioides</taxon>
    </lineage>
</organism>
<dbReference type="SMART" id="SM00304">
    <property type="entry name" value="HAMP"/>
    <property type="match status" value="1"/>
</dbReference>
<dbReference type="Gene3D" id="6.10.340.10">
    <property type="match status" value="1"/>
</dbReference>
<evidence type="ECO:0000256" key="9">
    <source>
        <dbReference type="ARBA" id="ARBA00022777"/>
    </source>
</evidence>
<dbReference type="InterPro" id="IPR005467">
    <property type="entry name" value="His_kinase_dom"/>
</dbReference>
<keyword evidence="12" id="KW-0902">Two-component regulatory system</keyword>
<evidence type="ECO:0000256" key="5">
    <source>
        <dbReference type="ARBA" id="ARBA00022553"/>
    </source>
</evidence>
<dbReference type="InterPro" id="IPR050980">
    <property type="entry name" value="2C_sensor_his_kinase"/>
</dbReference>
<comment type="catalytic activity">
    <reaction evidence="1">
        <text>ATP + protein L-histidine = ADP + protein N-phospho-L-histidine.</text>
        <dbReference type="EC" id="2.7.13.3"/>
    </reaction>
</comment>
<dbReference type="PANTHER" id="PTHR44936">
    <property type="entry name" value="SENSOR PROTEIN CREC"/>
    <property type="match status" value="1"/>
</dbReference>
<keyword evidence="10" id="KW-0067">ATP-binding</keyword>
<feature type="domain" description="Histidine kinase" evidence="14">
    <location>
        <begin position="245"/>
        <end position="473"/>
    </location>
</feature>
<name>A0AAJ1U4U7_9ACTN</name>
<dbReference type="Pfam" id="PF02518">
    <property type="entry name" value="HATPase_c"/>
    <property type="match status" value="1"/>
</dbReference>
<sequence>MRLRVAVPLLVAVVVALGLLLTPLMESIAERRTSEIEQERRGAVLRTADLARAAIEDGDTVPLQRYLDRYHALFGEDVVVLDDSARVLASVGDLDPGAEEVLQRVRDFGTNLAQLDVPLVTPWSADRVLLSTPVVIEQDLAGGVVVTEVDLRRSQRAVLEGWLVLLVPVSLGLVALAAAAVWTTGWIVRPVHRLDRATHALTSGAPVDDLTLSGPPELRRLATSFQLMATTLATTVEQQRDLVASTSHQLRNPLAAVRLHVDLLAGDGTADPGVVAAVQRDLDRLDTTVDRLLGLAEAEHRINERRAALALREGGPPVGGTSDGAALETHLEERWAPTGAAVTATVAPDVVLAVTVHDLVEMVDTAIENAVKYAGDAPRIHVSLAPAATSAAGEEPGGRAVVTVEDDGAGLTDDELVRVGERFWRSSRHADRPGTGLGLALVDALARANGGTMTVRRSAAGGLAVELDLPRAEGRR</sequence>
<evidence type="ECO:0000256" key="4">
    <source>
        <dbReference type="ARBA" id="ARBA00022475"/>
    </source>
</evidence>
<dbReference type="CDD" id="cd06225">
    <property type="entry name" value="HAMP"/>
    <property type="match status" value="1"/>
</dbReference>
<evidence type="ECO:0000256" key="2">
    <source>
        <dbReference type="ARBA" id="ARBA00004651"/>
    </source>
</evidence>
<keyword evidence="4" id="KW-1003">Cell membrane</keyword>
<keyword evidence="6" id="KW-0808">Transferase</keyword>
<dbReference type="Pfam" id="PF00512">
    <property type="entry name" value="HisKA"/>
    <property type="match status" value="1"/>
</dbReference>
<reference evidence="16" key="1">
    <citation type="submission" date="2023-07" db="EMBL/GenBank/DDBJ databases">
        <title>Functional and genomic diversity of the sorghum phyllosphere microbiome.</title>
        <authorList>
            <person name="Shade A."/>
        </authorList>
    </citation>
    <scope>NUCLEOTIDE SEQUENCE</scope>
    <source>
        <strain evidence="16">SORGH_AS_1067</strain>
    </source>
</reference>
<dbReference type="InterPro" id="IPR003660">
    <property type="entry name" value="HAMP_dom"/>
</dbReference>
<dbReference type="GO" id="GO:0005524">
    <property type="term" value="F:ATP binding"/>
    <property type="evidence" value="ECO:0007669"/>
    <property type="project" value="UniProtKB-KW"/>
</dbReference>
<dbReference type="GO" id="GO:0005886">
    <property type="term" value="C:plasma membrane"/>
    <property type="evidence" value="ECO:0007669"/>
    <property type="project" value="UniProtKB-SubCell"/>
</dbReference>
<evidence type="ECO:0000256" key="13">
    <source>
        <dbReference type="SAM" id="Phobius"/>
    </source>
</evidence>
<evidence type="ECO:0000256" key="3">
    <source>
        <dbReference type="ARBA" id="ARBA00012438"/>
    </source>
</evidence>
<feature type="domain" description="HAMP" evidence="15">
    <location>
        <begin position="185"/>
        <end position="237"/>
    </location>
</feature>
<evidence type="ECO:0000256" key="7">
    <source>
        <dbReference type="ARBA" id="ARBA00022692"/>
    </source>
</evidence>
<dbReference type="GO" id="GO:0000155">
    <property type="term" value="F:phosphorelay sensor kinase activity"/>
    <property type="evidence" value="ECO:0007669"/>
    <property type="project" value="InterPro"/>
</dbReference>
<dbReference type="SMART" id="SM00388">
    <property type="entry name" value="HisKA"/>
    <property type="match status" value="1"/>
</dbReference>
<dbReference type="CDD" id="cd00082">
    <property type="entry name" value="HisKA"/>
    <property type="match status" value="1"/>
</dbReference>
<dbReference type="SUPFAM" id="SSF47384">
    <property type="entry name" value="Homodimeric domain of signal transducing histidine kinase"/>
    <property type="match status" value="1"/>
</dbReference>
<dbReference type="InterPro" id="IPR036890">
    <property type="entry name" value="HATPase_C_sf"/>
</dbReference>
<evidence type="ECO:0000256" key="1">
    <source>
        <dbReference type="ARBA" id="ARBA00000085"/>
    </source>
</evidence>
<dbReference type="Proteomes" id="UP001239215">
    <property type="component" value="Unassembled WGS sequence"/>
</dbReference>
<dbReference type="RefSeq" id="WP_307202625.1">
    <property type="nucleotide sequence ID" value="NZ_JAUTAN010000001.1"/>
</dbReference>
<dbReference type="SUPFAM" id="SSF55874">
    <property type="entry name" value="ATPase domain of HSP90 chaperone/DNA topoisomerase II/histidine kinase"/>
    <property type="match status" value="1"/>
</dbReference>
<dbReference type="InterPro" id="IPR003594">
    <property type="entry name" value="HATPase_dom"/>
</dbReference>
<keyword evidence="13" id="KW-0472">Membrane</keyword>
<dbReference type="Gene3D" id="3.30.565.10">
    <property type="entry name" value="Histidine kinase-like ATPase, C-terminal domain"/>
    <property type="match status" value="1"/>
</dbReference>
<keyword evidence="5" id="KW-0597">Phosphoprotein</keyword>
<gene>
    <name evidence="16" type="ORF">QE405_003214</name>
</gene>
<evidence type="ECO:0000256" key="12">
    <source>
        <dbReference type="ARBA" id="ARBA00023012"/>
    </source>
</evidence>
<protein>
    <recommendedName>
        <fullName evidence="3">histidine kinase</fullName>
        <ecNumber evidence="3">2.7.13.3</ecNumber>
    </recommendedName>
</protein>
<dbReference type="SMART" id="SM00387">
    <property type="entry name" value="HATPase_c"/>
    <property type="match status" value="1"/>
</dbReference>
<evidence type="ECO:0000256" key="6">
    <source>
        <dbReference type="ARBA" id="ARBA00022679"/>
    </source>
</evidence>
<evidence type="ECO:0000259" key="14">
    <source>
        <dbReference type="PROSITE" id="PS50109"/>
    </source>
</evidence>
<dbReference type="PANTHER" id="PTHR44936:SF10">
    <property type="entry name" value="SENSOR PROTEIN RSTB"/>
    <property type="match status" value="1"/>
</dbReference>
<accession>A0AAJ1U4U7</accession>
<dbReference type="PRINTS" id="PR00344">
    <property type="entry name" value="BCTRLSENSOR"/>
</dbReference>
<keyword evidence="8" id="KW-0547">Nucleotide-binding</keyword>
<feature type="transmembrane region" description="Helical" evidence="13">
    <location>
        <begin position="6"/>
        <end position="25"/>
    </location>
</feature>
<dbReference type="InterPro" id="IPR004358">
    <property type="entry name" value="Sig_transdc_His_kin-like_C"/>
</dbReference>
<proteinExistence type="predicted"/>
<comment type="caution">
    <text evidence="16">The sequence shown here is derived from an EMBL/GenBank/DDBJ whole genome shotgun (WGS) entry which is preliminary data.</text>
</comment>
<evidence type="ECO:0000259" key="15">
    <source>
        <dbReference type="PROSITE" id="PS50885"/>
    </source>
</evidence>
<evidence type="ECO:0000256" key="10">
    <source>
        <dbReference type="ARBA" id="ARBA00022840"/>
    </source>
</evidence>
<dbReference type="EMBL" id="JAUTAN010000001">
    <property type="protein sequence ID" value="MDQ1105930.1"/>
    <property type="molecule type" value="Genomic_DNA"/>
</dbReference>
<evidence type="ECO:0000256" key="11">
    <source>
        <dbReference type="ARBA" id="ARBA00022989"/>
    </source>
</evidence>
<dbReference type="Gene3D" id="1.10.287.130">
    <property type="match status" value="1"/>
</dbReference>
<dbReference type="EC" id="2.7.13.3" evidence="3"/>
<keyword evidence="7 13" id="KW-0812">Transmembrane</keyword>
<evidence type="ECO:0000313" key="17">
    <source>
        <dbReference type="Proteomes" id="UP001239215"/>
    </source>
</evidence>
<keyword evidence="9 16" id="KW-0418">Kinase</keyword>
<dbReference type="PROSITE" id="PS50109">
    <property type="entry name" value="HIS_KIN"/>
    <property type="match status" value="1"/>
</dbReference>
<dbReference type="Pfam" id="PF00672">
    <property type="entry name" value="HAMP"/>
    <property type="match status" value="1"/>
</dbReference>
<dbReference type="InterPro" id="IPR036097">
    <property type="entry name" value="HisK_dim/P_sf"/>
</dbReference>
<feature type="transmembrane region" description="Helical" evidence="13">
    <location>
        <begin position="162"/>
        <end position="188"/>
    </location>
</feature>
<dbReference type="InterPro" id="IPR003661">
    <property type="entry name" value="HisK_dim/P_dom"/>
</dbReference>
<dbReference type="PROSITE" id="PS50885">
    <property type="entry name" value="HAMP"/>
    <property type="match status" value="1"/>
</dbReference>
<evidence type="ECO:0000313" key="16">
    <source>
        <dbReference type="EMBL" id="MDQ1105930.1"/>
    </source>
</evidence>
<evidence type="ECO:0000256" key="8">
    <source>
        <dbReference type="ARBA" id="ARBA00022741"/>
    </source>
</evidence>
<comment type="subcellular location">
    <subcellularLocation>
        <location evidence="2">Cell membrane</location>
        <topology evidence="2">Multi-pass membrane protein</topology>
    </subcellularLocation>
</comment>
<dbReference type="AlphaFoldDB" id="A0AAJ1U4U7"/>
<keyword evidence="11 13" id="KW-1133">Transmembrane helix</keyword>